<evidence type="ECO:0000313" key="4">
    <source>
        <dbReference type="Proteomes" id="UP001472866"/>
    </source>
</evidence>
<feature type="compositionally biased region" description="Polar residues" evidence="1">
    <location>
        <begin position="399"/>
        <end position="409"/>
    </location>
</feature>
<dbReference type="PROSITE" id="PS50800">
    <property type="entry name" value="SAP"/>
    <property type="match status" value="1"/>
</dbReference>
<gene>
    <name evidence="3" type="ORF">HKI87_04g32540</name>
</gene>
<dbReference type="SMART" id="SM00513">
    <property type="entry name" value="SAP"/>
    <property type="match status" value="1"/>
</dbReference>
<reference evidence="3 4" key="1">
    <citation type="submission" date="2024-03" db="EMBL/GenBank/DDBJ databases">
        <title>Complete genome sequence of the green alga Chloropicon roscoffensis RCC1871.</title>
        <authorList>
            <person name="Lemieux C."/>
            <person name="Pombert J.-F."/>
            <person name="Otis C."/>
            <person name="Turmel M."/>
        </authorList>
    </citation>
    <scope>NUCLEOTIDE SEQUENCE [LARGE SCALE GENOMIC DNA]</scope>
    <source>
        <strain evidence="3 4">RCC1871</strain>
    </source>
</reference>
<dbReference type="SUPFAM" id="SSF68906">
    <property type="entry name" value="SAP domain"/>
    <property type="match status" value="1"/>
</dbReference>
<evidence type="ECO:0000259" key="2">
    <source>
        <dbReference type="PROSITE" id="PS50800"/>
    </source>
</evidence>
<feature type="region of interest" description="Disordered" evidence="1">
    <location>
        <begin position="381"/>
        <end position="416"/>
    </location>
</feature>
<organism evidence="3 4">
    <name type="scientific">Chloropicon roscoffensis</name>
    <dbReference type="NCBI Taxonomy" id="1461544"/>
    <lineage>
        <taxon>Eukaryota</taxon>
        <taxon>Viridiplantae</taxon>
        <taxon>Chlorophyta</taxon>
        <taxon>Chloropicophyceae</taxon>
        <taxon>Chloropicales</taxon>
        <taxon>Chloropicaceae</taxon>
        <taxon>Chloropicon</taxon>
    </lineage>
</organism>
<dbReference type="Gene3D" id="1.10.720.30">
    <property type="entry name" value="SAP domain"/>
    <property type="match status" value="1"/>
</dbReference>
<dbReference type="AlphaFoldDB" id="A0AAX4P758"/>
<dbReference type="Proteomes" id="UP001472866">
    <property type="component" value="Chromosome 04"/>
</dbReference>
<dbReference type="InterPro" id="IPR003034">
    <property type="entry name" value="SAP_dom"/>
</dbReference>
<feature type="compositionally biased region" description="Basic residues" evidence="1">
    <location>
        <begin position="29"/>
        <end position="53"/>
    </location>
</feature>
<feature type="compositionally biased region" description="Low complexity" evidence="1">
    <location>
        <begin position="509"/>
        <end position="518"/>
    </location>
</feature>
<dbReference type="EMBL" id="CP151504">
    <property type="protein sequence ID" value="WZN61719.1"/>
    <property type="molecule type" value="Genomic_DNA"/>
</dbReference>
<feature type="domain" description="SAP" evidence="2">
    <location>
        <begin position="634"/>
        <end position="668"/>
    </location>
</feature>
<feature type="compositionally biased region" description="Basic and acidic residues" evidence="1">
    <location>
        <begin position="563"/>
        <end position="576"/>
    </location>
</feature>
<dbReference type="InterPro" id="IPR036361">
    <property type="entry name" value="SAP_dom_sf"/>
</dbReference>
<feature type="compositionally biased region" description="Basic and acidic residues" evidence="1">
    <location>
        <begin position="19"/>
        <end position="28"/>
    </location>
</feature>
<dbReference type="Pfam" id="PF02037">
    <property type="entry name" value="SAP"/>
    <property type="match status" value="1"/>
</dbReference>
<sequence>MEAPRSPLSPLGHNIVRAKSGDGKESARKARSAAKLARRVKTPKPKSSMKKKVSGAGRNVVNFGLFSPNVAKGESAGDGGFFKFTLAQTPGSAKKKKEKHLRAMRAQSLNKAAKCEAMGDYKGACDALVEEGNKPENVVALRSLKKRLGVQASLRKDRRGREAGEVCAKLDEVLKTFEESGPQVYSEAPKNLMEAFEGSAADLGSPASPEVLGSTQKLATFKASKAQQDALGSGVVTTPVRRSCRKEKPAVQEEDALETSGFAFAPNKFMMPEDDEVSSEGAVSEGEFAFDSAVGEKVGTNHSTPTLQFGFSDGFKQIEEEKEEEAAQVNVEQALFVNTPNFPKLIRQKPEITPRTAIAKVLATLLNNSVKEGATVTAAAPKMPAKTPAWKSPGRTRNRLFSSKASTPVGSEEDASVAKSLNFARKIDETDGAIDHKVEVAAVPCQDLTVEDCTSDSLPQQPMEEATGFHSGLTPNAAVMKSPVKEMIKKYDEIAELAVQPSPTPVEAPAPAEMATPEQVKEKPRRKSILKKPVETTEEAVGPSDEAKRTQRKKSVRFSSGSKEAKAEEKVAEVAPRRSTRGSKKATEAVEPSAAPTTRRSRRLAAAPSEKSTELVEKTVKEKTATAEYTEEQIMSWRVVDLRAALKKAGLSTTGLKRVLQERALENLL</sequence>
<feature type="region of interest" description="Disordered" evidence="1">
    <location>
        <begin position="1"/>
        <end position="54"/>
    </location>
</feature>
<protein>
    <submittedName>
        <fullName evidence="3">SAP domain-containing protein</fullName>
    </submittedName>
</protein>
<feature type="compositionally biased region" description="Low complexity" evidence="1">
    <location>
        <begin position="381"/>
        <end position="391"/>
    </location>
</feature>
<accession>A0AAX4P758</accession>
<evidence type="ECO:0000256" key="1">
    <source>
        <dbReference type="SAM" id="MobiDB-lite"/>
    </source>
</evidence>
<name>A0AAX4P758_9CHLO</name>
<keyword evidence="4" id="KW-1185">Reference proteome</keyword>
<proteinExistence type="predicted"/>
<feature type="region of interest" description="Disordered" evidence="1">
    <location>
        <begin position="502"/>
        <end position="618"/>
    </location>
</feature>
<evidence type="ECO:0000313" key="3">
    <source>
        <dbReference type="EMBL" id="WZN61719.1"/>
    </source>
</evidence>